<dbReference type="Gramene" id="mRNA:HanXRQr2_Chr02g0082041">
    <property type="protein sequence ID" value="mRNA:HanXRQr2_Chr02g0082041"/>
    <property type="gene ID" value="HanXRQr2_Chr02g0082041"/>
</dbReference>
<dbReference type="Proteomes" id="UP000215914">
    <property type="component" value="Chromosome 15"/>
</dbReference>
<dbReference type="EMBL" id="MNCJ02000330">
    <property type="protein sequence ID" value="KAF5763707.1"/>
    <property type="molecule type" value="Genomic_DNA"/>
</dbReference>
<evidence type="ECO:0000313" key="5">
    <source>
        <dbReference type="Proteomes" id="UP000215914"/>
    </source>
</evidence>
<accession>A0A251S6P9</accession>
<organism evidence="4 5">
    <name type="scientific">Helianthus annuus</name>
    <name type="common">Common sunflower</name>
    <dbReference type="NCBI Taxonomy" id="4232"/>
    <lineage>
        <taxon>Eukaryota</taxon>
        <taxon>Viridiplantae</taxon>
        <taxon>Streptophyta</taxon>
        <taxon>Embryophyta</taxon>
        <taxon>Tracheophyta</taxon>
        <taxon>Spermatophyta</taxon>
        <taxon>Magnoliopsida</taxon>
        <taxon>eudicotyledons</taxon>
        <taxon>Gunneridae</taxon>
        <taxon>Pentapetalae</taxon>
        <taxon>asterids</taxon>
        <taxon>campanulids</taxon>
        <taxon>Asterales</taxon>
        <taxon>Asteraceae</taxon>
        <taxon>Asteroideae</taxon>
        <taxon>Heliantheae alliance</taxon>
        <taxon>Heliantheae</taxon>
        <taxon>Helianthus</taxon>
    </lineage>
</organism>
<dbReference type="EMBL" id="CM007904">
    <property type="protein sequence ID" value="OTF94524.1"/>
    <property type="molecule type" value="Genomic_DNA"/>
</dbReference>
<evidence type="ECO:0000313" key="2">
    <source>
        <dbReference type="EMBL" id="KAF5763707.1"/>
    </source>
</evidence>
<evidence type="ECO:0000313" key="3">
    <source>
        <dbReference type="EMBL" id="KAF5819831.1"/>
    </source>
</evidence>
<feature type="compositionally biased region" description="Basic and acidic residues" evidence="1">
    <location>
        <begin position="1"/>
        <end position="27"/>
    </location>
</feature>
<name>A0A251S6P9_HELAN</name>
<reference evidence="2 5" key="1">
    <citation type="journal article" date="2017" name="Nature">
        <title>The sunflower genome provides insights into oil metabolism, flowering and Asterid evolution.</title>
        <authorList>
            <person name="Badouin H."/>
            <person name="Gouzy J."/>
            <person name="Grassa C.J."/>
            <person name="Murat F."/>
            <person name="Staton S.E."/>
            <person name="Cottret L."/>
            <person name="Lelandais-Briere C."/>
            <person name="Owens G.L."/>
            <person name="Carrere S."/>
            <person name="Mayjonade B."/>
            <person name="Legrand L."/>
            <person name="Gill N."/>
            <person name="Kane N.C."/>
            <person name="Bowers J.E."/>
            <person name="Hubner S."/>
            <person name="Bellec A."/>
            <person name="Berard A."/>
            <person name="Berges H."/>
            <person name="Blanchet N."/>
            <person name="Boniface M.C."/>
            <person name="Brunel D."/>
            <person name="Catrice O."/>
            <person name="Chaidir N."/>
            <person name="Claudel C."/>
            <person name="Donnadieu C."/>
            <person name="Faraut T."/>
            <person name="Fievet G."/>
            <person name="Helmstetter N."/>
            <person name="King M."/>
            <person name="Knapp S.J."/>
            <person name="Lai Z."/>
            <person name="Le Paslier M.C."/>
            <person name="Lippi Y."/>
            <person name="Lorenzon L."/>
            <person name="Mandel J.R."/>
            <person name="Marage G."/>
            <person name="Marchand G."/>
            <person name="Marquand E."/>
            <person name="Bret-Mestries E."/>
            <person name="Morien E."/>
            <person name="Nambeesan S."/>
            <person name="Nguyen T."/>
            <person name="Pegot-Espagnet P."/>
            <person name="Pouilly N."/>
            <person name="Raftis F."/>
            <person name="Sallet E."/>
            <person name="Schiex T."/>
            <person name="Thomas J."/>
            <person name="Vandecasteele C."/>
            <person name="Vares D."/>
            <person name="Vear F."/>
            <person name="Vautrin S."/>
            <person name="Crespi M."/>
            <person name="Mangin B."/>
            <person name="Burke J.M."/>
            <person name="Salse J."/>
            <person name="Munos S."/>
            <person name="Vincourt P."/>
            <person name="Rieseberg L.H."/>
            <person name="Langlade N.B."/>
        </authorList>
    </citation>
    <scope>NUCLEOTIDE SEQUENCE [LARGE SCALE GENOMIC DNA]</scope>
    <source>
        <strain evidence="5">cv. SF193</strain>
        <tissue evidence="2">Leaves</tissue>
    </source>
</reference>
<evidence type="ECO:0000313" key="4">
    <source>
        <dbReference type="EMBL" id="OTF94524.1"/>
    </source>
</evidence>
<proteinExistence type="predicted"/>
<dbReference type="AlphaFoldDB" id="A0A251S6P9"/>
<dbReference type="PANTHER" id="PTHR34284:SF1">
    <property type="entry name" value="FG-GAP REPEAT-CONTAINING PROTEIN"/>
    <property type="match status" value="1"/>
</dbReference>
<sequence length="90" mass="10213">MIHLEKFQTTRSTSQEESHPPGKDPTKKISNFIGKAANFAKSAKSKKERHHHMFLHIIPTNDGHNHRKGSHGDTVFLTNHGEVYILQCSI</sequence>
<dbReference type="Gramene" id="mRNA:HanXRQr2_Chr15g0683521">
    <property type="protein sequence ID" value="mRNA:HanXRQr2_Chr15g0683521"/>
    <property type="gene ID" value="HanXRQr2_Chr15g0683521"/>
</dbReference>
<feature type="region of interest" description="Disordered" evidence="1">
    <location>
        <begin position="1"/>
        <end position="29"/>
    </location>
</feature>
<gene>
    <name evidence="4" type="ORF">HannXRQ_Chr15g0473031</name>
    <name evidence="3" type="ORF">HanXRQr2_Chr02g0082041</name>
    <name evidence="2" type="ORF">HanXRQr2_Chr15g0683521</name>
</gene>
<dbReference type="PANTHER" id="PTHR34284">
    <property type="entry name" value="FG-GAP REPEAT-CONTAINING PROTEIN"/>
    <property type="match status" value="1"/>
</dbReference>
<keyword evidence="5" id="KW-1185">Reference proteome</keyword>
<protein>
    <submittedName>
        <fullName evidence="4">Uncharacterized protein</fullName>
    </submittedName>
</protein>
<dbReference type="EMBL" id="MNCJ02000317">
    <property type="protein sequence ID" value="KAF5819831.1"/>
    <property type="molecule type" value="Genomic_DNA"/>
</dbReference>
<reference evidence="2" key="3">
    <citation type="submission" date="2020-06" db="EMBL/GenBank/DDBJ databases">
        <title>Helianthus annuus Genome sequencing and assembly Release 2.</title>
        <authorList>
            <person name="Gouzy J."/>
            <person name="Langlade N."/>
            <person name="Munos S."/>
        </authorList>
    </citation>
    <scope>NUCLEOTIDE SEQUENCE</scope>
    <source>
        <tissue evidence="2">Leaves</tissue>
    </source>
</reference>
<dbReference type="InParanoid" id="A0A251S6P9"/>
<evidence type="ECO:0000256" key="1">
    <source>
        <dbReference type="SAM" id="MobiDB-lite"/>
    </source>
</evidence>
<reference evidence="4" key="2">
    <citation type="submission" date="2017-02" db="EMBL/GenBank/DDBJ databases">
        <title>Sunflower complete genome.</title>
        <authorList>
            <person name="Langlade N."/>
            <person name="Munos S."/>
        </authorList>
    </citation>
    <scope>NUCLEOTIDE SEQUENCE [LARGE SCALE GENOMIC DNA]</scope>
    <source>
        <tissue evidence="4">Leaves</tissue>
    </source>
</reference>